<reference evidence="1 2" key="2">
    <citation type="submission" date="2020-04" db="EMBL/GenBank/DDBJ databases">
        <authorList>
            <person name="Fomenkov A."/>
            <person name="Anton B.P."/>
            <person name="Roberts R.J."/>
        </authorList>
    </citation>
    <scope>NUCLEOTIDE SEQUENCE [LARGE SCALE GENOMIC DNA]</scope>
    <source>
        <strain evidence="1 2">CCAP 1403/13f</strain>
    </source>
</reference>
<evidence type="ECO:0000313" key="1">
    <source>
        <dbReference type="EMBL" id="QJB44179.1"/>
    </source>
</evidence>
<gene>
    <name evidence="1" type="ORF">HGD76_08220</name>
</gene>
<proteinExistence type="predicted"/>
<dbReference type="EMBL" id="CP051206">
    <property type="protein sequence ID" value="QJB44179.1"/>
    <property type="molecule type" value="Genomic_DNA"/>
</dbReference>
<name>A0A6H2BZN0_DOLFA</name>
<protein>
    <submittedName>
        <fullName evidence="1">Uncharacterized protein</fullName>
    </submittedName>
</protein>
<dbReference type="Proteomes" id="UP000502433">
    <property type="component" value="Chromosome"/>
</dbReference>
<dbReference type="RefSeq" id="WP_168695481.1">
    <property type="nucleotide sequence ID" value="NZ_CP051206.1"/>
</dbReference>
<dbReference type="KEGG" id="dfs:HGD76_08220"/>
<evidence type="ECO:0000313" key="2">
    <source>
        <dbReference type="Proteomes" id="UP000502433"/>
    </source>
</evidence>
<organism evidence="1 2">
    <name type="scientific">Dolichospermum flos-aquae CCAP 1403/13F</name>
    <dbReference type="NCBI Taxonomy" id="315271"/>
    <lineage>
        <taxon>Bacteria</taxon>
        <taxon>Bacillati</taxon>
        <taxon>Cyanobacteriota</taxon>
        <taxon>Cyanophyceae</taxon>
        <taxon>Nostocales</taxon>
        <taxon>Aphanizomenonaceae</taxon>
        <taxon>Dolichospermum</taxon>
    </lineage>
</organism>
<dbReference type="InterPro" id="IPR049891">
    <property type="entry name" value="CTB"/>
</dbReference>
<reference evidence="1 2" key="1">
    <citation type="submission" date="2020-04" db="EMBL/GenBank/DDBJ databases">
        <title>Genome-Wide Identification of 5-Methylcytosine Sites in Bacterial Genomes By High-Throughput Sequencing of MspJI Restriction Fragments.</title>
        <authorList>
            <person name="Wu V."/>
        </authorList>
    </citation>
    <scope>NUCLEOTIDE SEQUENCE [LARGE SCALE GENOMIC DNA]</scope>
    <source>
        <strain evidence="1 2">CCAP 1403/13f</strain>
    </source>
</reference>
<sequence>MSNLFTAVSVEQQEMVAGGVIANIIAGSENLLYSARQFTLLNTASVGPGGVTTATGIADTSITSNAVRALAITPVSFPL</sequence>
<accession>A0A6H2BZN0</accession>
<dbReference type="NCBIfam" id="NF038167">
    <property type="entry name" value="cyan_ocin_like"/>
    <property type="match status" value="1"/>
</dbReference>
<dbReference type="AlphaFoldDB" id="A0A6H2BZN0"/>